<accession>A0A2I0J126</accession>
<evidence type="ECO:0000313" key="3">
    <source>
        <dbReference type="EMBL" id="PKI49723.1"/>
    </source>
</evidence>
<gene>
    <name evidence="3" type="ORF">CRG98_029871</name>
</gene>
<dbReference type="Proteomes" id="UP000233551">
    <property type="component" value="Unassembled WGS sequence"/>
</dbReference>
<feature type="region of interest" description="Disordered" evidence="1">
    <location>
        <begin position="118"/>
        <end position="181"/>
    </location>
</feature>
<evidence type="ECO:0000259" key="2">
    <source>
        <dbReference type="Pfam" id="PF26130"/>
    </source>
</evidence>
<feature type="compositionally biased region" description="Low complexity" evidence="1">
    <location>
        <begin position="122"/>
        <end position="136"/>
    </location>
</feature>
<organism evidence="3 4">
    <name type="scientific">Punica granatum</name>
    <name type="common">Pomegranate</name>
    <dbReference type="NCBI Taxonomy" id="22663"/>
    <lineage>
        <taxon>Eukaryota</taxon>
        <taxon>Viridiplantae</taxon>
        <taxon>Streptophyta</taxon>
        <taxon>Embryophyta</taxon>
        <taxon>Tracheophyta</taxon>
        <taxon>Spermatophyta</taxon>
        <taxon>Magnoliopsida</taxon>
        <taxon>eudicotyledons</taxon>
        <taxon>Gunneridae</taxon>
        <taxon>Pentapetalae</taxon>
        <taxon>rosids</taxon>
        <taxon>malvids</taxon>
        <taxon>Myrtales</taxon>
        <taxon>Lythraceae</taxon>
        <taxon>Punica</taxon>
    </lineage>
</organism>
<dbReference type="InterPro" id="IPR058594">
    <property type="entry name" value="PB1-like_dom_pln"/>
</dbReference>
<reference evidence="3 4" key="1">
    <citation type="submission" date="2017-11" db="EMBL/GenBank/DDBJ databases">
        <title>De-novo sequencing of pomegranate (Punica granatum L.) genome.</title>
        <authorList>
            <person name="Akparov Z."/>
            <person name="Amiraslanov A."/>
            <person name="Hajiyeva S."/>
            <person name="Abbasov M."/>
            <person name="Kaur K."/>
            <person name="Hamwieh A."/>
            <person name="Solovyev V."/>
            <person name="Salamov A."/>
            <person name="Braich B."/>
            <person name="Kosarev P."/>
            <person name="Mahmoud A."/>
            <person name="Hajiyev E."/>
            <person name="Babayeva S."/>
            <person name="Izzatullayeva V."/>
            <person name="Mammadov A."/>
            <person name="Mammadov A."/>
            <person name="Sharifova S."/>
            <person name="Ojaghi J."/>
            <person name="Eynullazada K."/>
            <person name="Bayramov B."/>
            <person name="Abdulazimova A."/>
            <person name="Shahmuradov I."/>
        </authorList>
    </citation>
    <scope>NUCLEOTIDE SEQUENCE [LARGE SCALE GENOMIC DNA]</scope>
    <source>
        <strain evidence="4">cv. AG2017</strain>
        <tissue evidence="3">Leaf</tissue>
    </source>
</reference>
<evidence type="ECO:0000256" key="1">
    <source>
        <dbReference type="SAM" id="MobiDB-lite"/>
    </source>
</evidence>
<sequence>MDNLDFVNFSYHGYTLEIHNGGSFKEEGGELLYSGGEKLVWDINPDKASITHMMKELEKMGYKGNIEVVLCRVHGKGLKEGLFEVYKDSYVIQVTGQLLEYKFCQLYVKHITDPKANVENPKAATEGGAEETATKGGAEETFDRIDPATEESEENSSGSESDFGNGDVPADLSEEDDPKLQDIRSQVLIAKKNRAEKLKSVRLEKNLDTIIREGRQDK</sequence>
<feature type="compositionally biased region" description="Basic and acidic residues" evidence="1">
    <location>
        <begin position="137"/>
        <end position="147"/>
    </location>
</feature>
<name>A0A2I0J126_PUNGR</name>
<dbReference type="EMBL" id="PGOL01002213">
    <property type="protein sequence ID" value="PKI49723.1"/>
    <property type="molecule type" value="Genomic_DNA"/>
</dbReference>
<dbReference type="AlphaFoldDB" id="A0A2I0J126"/>
<comment type="caution">
    <text evidence="3">The sequence shown here is derived from an EMBL/GenBank/DDBJ whole genome shotgun (WGS) entry which is preliminary data.</text>
</comment>
<dbReference type="Pfam" id="PF26130">
    <property type="entry name" value="PB1-like"/>
    <property type="match status" value="1"/>
</dbReference>
<keyword evidence="4" id="KW-1185">Reference proteome</keyword>
<proteinExistence type="predicted"/>
<protein>
    <recommendedName>
        <fullName evidence="2">PB1-like domain-containing protein</fullName>
    </recommendedName>
</protein>
<feature type="domain" description="PB1-like" evidence="2">
    <location>
        <begin position="14"/>
        <end position="98"/>
    </location>
</feature>
<evidence type="ECO:0000313" key="4">
    <source>
        <dbReference type="Proteomes" id="UP000233551"/>
    </source>
</evidence>